<dbReference type="SUPFAM" id="SSF110221">
    <property type="entry name" value="AbfB domain"/>
    <property type="match status" value="2"/>
</dbReference>
<organism evidence="2 3">
    <name type="scientific">Stylonychia lemnae</name>
    <name type="common">Ciliate</name>
    <dbReference type="NCBI Taxonomy" id="5949"/>
    <lineage>
        <taxon>Eukaryota</taxon>
        <taxon>Sar</taxon>
        <taxon>Alveolata</taxon>
        <taxon>Ciliophora</taxon>
        <taxon>Intramacronucleata</taxon>
        <taxon>Spirotrichea</taxon>
        <taxon>Stichotrichia</taxon>
        <taxon>Sporadotrichida</taxon>
        <taxon>Oxytrichidae</taxon>
        <taxon>Stylonychinae</taxon>
        <taxon>Stylonychia</taxon>
    </lineage>
</organism>
<gene>
    <name evidence="2" type="primary">Contig5598.g5993</name>
    <name evidence="2" type="ORF">STYLEM_12201</name>
</gene>
<dbReference type="AlphaFoldDB" id="A0A078AMK8"/>
<name>A0A078AMK8_STYLE</name>
<dbReference type="Pfam" id="PF05270">
    <property type="entry name" value="AbfB"/>
    <property type="match status" value="1"/>
</dbReference>
<protein>
    <submittedName>
        <fullName evidence="2">Alpha-l-arabinofuranosidase b</fullName>
    </submittedName>
</protein>
<reference evidence="2 3" key="1">
    <citation type="submission" date="2014-06" db="EMBL/GenBank/DDBJ databases">
        <authorList>
            <person name="Swart Estienne"/>
        </authorList>
    </citation>
    <scope>NUCLEOTIDE SEQUENCE [LARGE SCALE GENOMIC DNA]</scope>
    <source>
        <strain evidence="2 3">130c</strain>
    </source>
</reference>
<dbReference type="Gene3D" id="2.80.10.50">
    <property type="match status" value="1"/>
</dbReference>
<dbReference type="EMBL" id="CCKQ01011586">
    <property type="protein sequence ID" value="CDW83161.1"/>
    <property type="molecule type" value="Genomic_DNA"/>
</dbReference>
<dbReference type="InParanoid" id="A0A078AMK8"/>
<evidence type="ECO:0000313" key="3">
    <source>
        <dbReference type="Proteomes" id="UP000039865"/>
    </source>
</evidence>
<evidence type="ECO:0000259" key="1">
    <source>
        <dbReference type="Pfam" id="PF05270"/>
    </source>
</evidence>
<dbReference type="InterPro" id="IPR007934">
    <property type="entry name" value="AbfB_ABD"/>
</dbReference>
<keyword evidence="3" id="KW-1185">Reference proteome</keyword>
<dbReference type="GO" id="GO:0046373">
    <property type="term" value="P:L-arabinose metabolic process"/>
    <property type="evidence" value="ECO:0007669"/>
    <property type="project" value="InterPro"/>
</dbReference>
<dbReference type="GO" id="GO:0046556">
    <property type="term" value="F:alpha-L-arabinofuranosidase activity"/>
    <property type="evidence" value="ECO:0007669"/>
    <property type="project" value="InterPro"/>
</dbReference>
<sequence length="385" mass="44126">MAFIPKIQNPFKFKKLAFGLLGLAAISAVLFLTLEQNIQSESEGATFLARDDFDILPFSLGSLVSLQCFYPRGYFLRHLNGMFLAQEMRDDEDYRLSASLILDYGLTGENTVSIRSFNMPDYYLRIGTQNLIKLQQIDHSDPNFRADATFKVKRGLIDPNLISFESINRPDVYIRQDDDQIRAQKRQNNYQFKDDATWVISDSLVEVDYIGISYFKEQANITILPDLIVQDTLIDNSQGSQPMIQFNNEIINTNSSTEYFEQLQGFGLQIGETYKVSARTPIVDMNGQIFYTSKQIRNWTYGNVNTKYSEFAYETSLIISEFSTMNATYIVKQARIRIPFEATVHLKDATLTQFFTGVWVGIVSYDYGVNRIIKSFSPDGLEIQQ</sequence>
<proteinExistence type="predicted"/>
<dbReference type="InterPro" id="IPR036195">
    <property type="entry name" value="AbfB_ABD_sf"/>
</dbReference>
<accession>A0A078AMK8</accession>
<dbReference type="CDD" id="cd20238">
    <property type="entry name" value="PFM_ABFB-like"/>
    <property type="match status" value="1"/>
</dbReference>
<dbReference type="Gene3D" id="2.170.15.10">
    <property type="entry name" value="Proaerolysin, chain A, domain 3"/>
    <property type="match status" value="1"/>
</dbReference>
<evidence type="ECO:0000313" key="2">
    <source>
        <dbReference type="EMBL" id="CDW83161.1"/>
    </source>
</evidence>
<feature type="domain" description="Alpha-L-arabinofuranosidase B arabinose-binding" evidence="1">
    <location>
        <begin position="139"/>
        <end position="204"/>
    </location>
</feature>
<dbReference type="Proteomes" id="UP000039865">
    <property type="component" value="Unassembled WGS sequence"/>
</dbReference>